<proteinExistence type="predicted"/>
<dbReference type="SMART" id="SM00866">
    <property type="entry name" value="UTRA"/>
    <property type="match status" value="1"/>
</dbReference>
<dbReference type="Pfam" id="PF07702">
    <property type="entry name" value="UTRA"/>
    <property type="match status" value="1"/>
</dbReference>
<organism evidence="3 4">
    <name type="scientific">Mycobacteroides abscessus subsp. abscessus</name>
    <dbReference type="NCBI Taxonomy" id="1185650"/>
    <lineage>
        <taxon>Bacteria</taxon>
        <taxon>Bacillati</taxon>
        <taxon>Actinomycetota</taxon>
        <taxon>Actinomycetes</taxon>
        <taxon>Mycobacteriales</taxon>
        <taxon>Mycobacteriaceae</taxon>
        <taxon>Mycobacteroides</taxon>
        <taxon>Mycobacteroides abscessus</taxon>
    </lineage>
</organism>
<comment type="caution">
    <text evidence="3">The sequence shown here is derived from an EMBL/GenBank/DDBJ whole genome shotgun (WGS) entry which is preliminary data.</text>
</comment>
<accession>A0AB38D593</accession>
<dbReference type="EMBL" id="FSHM01000010">
    <property type="protein sequence ID" value="SIB98616.1"/>
    <property type="molecule type" value="Genomic_DNA"/>
</dbReference>
<reference evidence="3 4" key="1">
    <citation type="submission" date="2016-11" db="EMBL/GenBank/DDBJ databases">
        <authorList>
            <consortium name="Pathogen Informatics"/>
        </authorList>
    </citation>
    <scope>NUCLEOTIDE SEQUENCE [LARGE SCALE GENOMIC DNA]</scope>
    <source>
        <strain evidence="3 4">104</strain>
    </source>
</reference>
<dbReference type="RefSeq" id="WP_052536994.1">
    <property type="nucleotide sequence ID" value="NZ_FSFL01000014.1"/>
</dbReference>
<evidence type="ECO:0000313" key="3">
    <source>
        <dbReference type="EMBL" id="SIB98616.1"/>
    </source>
</evidence>
<feature type="signal peptide" evidence="1">
    <location>
        <begin position="1"/>
        <end position="20"/>
    </location>
</feature>
<feature type="chain" id="PRO_5044228627" evidence="1">
    <location>
        <begin position="21"/>
        <end position="161"/>
    </location>
</feature>
<dbReference type="InterPro" id="IPR011663">
    <property type="entry name" value="UTRA"/>
</dbReference>
<evidence type="ECO:0000259" key="2">
    <source>
        <dbReference type="SMART" id="SM00866"/>
    </source>
</evidence>
<dbReference type="Gene3D" id="3.40.1410.10">
    <property type="entry name" value="Chorismate lyase-like"/>
    <property type="match status" value="1"/>
</dbReference>
<dbReference type="Proteomes" id="UP000185210">
    <property type="component" value="Unassembled WGS sequence"/>
</dbReference>
<gene>
    <name evidence="3" type="ORF">SAMEA2070301_05023</name>
</gene>
<name>A0AB38D593_9MYCO</name>
<protein>
    <submittedName>
        <fullName evidence="3">GntR family transcriptional regulator</fullName>
    </submittedName>
</protein>
<evidence type="ECO:0000256" key="1">
    <source>
        <dbReference type="SAM" id="SignalP"/>
    </source>
</evidence>
<dbReference type="GO" id="GO:0006355">
    <property type="term" value="P:regulation of DNA-templated transcription"/>
    <property type="evidence" value="ECO:0007669"/>
    <property type="project" value="InterPro"/>
</dbReference>
<evidence type="ECO:0000313" key="4">
    <source>
        <dbReference type="Proteomes" id="UP000185210"/>
    </source>
</evidence>
<dbReference type="GO" id="GO:0003677">
    <property type="term" value="F:DNA binding"/>
    <property type="evidence" value="ECO:0007669"/>
    <property type="project" value="InterPro"/>
</dbReference>
<feature type="domain" description="UbiC transcription regulator-associated" evidence="2">
    <location>
        <begin position="4"/>
        <end position="138"/>
    </location>
</feature>
<dbReference type="SUPFAM" id="SSF64288">
    <property type="entry name" value="Chorismate lyase-like"/>
    <property type="match status" value="1"/>
</dbReference>
<sequence length="161" mass="17493">MLLALALAATIWTGLVTAPAAIGDALGPGEKVHVVRLRRERRTHEPLMITEAWLPPQLADLITPTALSKSPLYDLLDRAGVEVDRIDSEFTAELAGPINASLLEVPVSSALIRVNRLAYTHGTPHHYLSITMSPTRSRVLVNNACTDSLDSVAFAHDVRRT</sequence>
<dbReference type="AlphaFoldDB" id="A0AB38D593"/>
<dbReference type="InterPro" id="IPR028978">
    <property type="entry name" value="Chorismate_lyase_/UTRA_dom_sf"/>
</dbReference>
<keyword evidence="1" id="KW-0732">Signal</keyword>